<keyword evidence="7" id="KW-0131">Cell cycle</keyword>
<dbReference type="Proteomes" id="UP000014155">
    <property type="component" value="Unassembled WGS sequence"/>
</dbReference>
<evidence type="ECO:0000256" key="3">
    <source>
        <dbReference type="ARBA" id="ARBA00022618"/>
    </source>
</evidence>
<feature type="domain" description="POTRA" evidence="8">
    <location>
        <begin position="48"/>
        <end position="128"/>
    </location>
</feature>
<keyword evidence="3 9" id="KW-0132">Cell division</keyword>
<evidence type="ECO:0000256" key="7">
    <source>
        <dbReference type="ARBA" id="ARBA00023306"/>
    </source>
</evidence>
<dbReference type="EMBL" id="AORV01000042">
    <property type="protein sequence ID" value="EMS71156.1"/>
    <property type="molecule type" value="Genomic_DNA"/>
</dbReference>
<dbReference type="Pfam" id="PF08478">
    <property type="entry name" value="POTRA_1"/>
    <property type="match status" value="1"/>
</dbReference>
<dbReference type="InterPro" id="IPR013685">
    <property type="entry name" value="POTRA_FtsQ_type"/>
</dbReference>
<evidence type="ECO:0000256" key="2">
    <source>
        <dbReference type="ARBA" id="ARBA00022475"/>
    </source>
</evidence>
<evidence type="ECO:0000313" key="9">
    <source>
        <dbReference type="EMBL" id="EMS71156.1"/>
    </source>
</evidence>
<dbReference type="GO" id="GO:0051301">
    <property type="term" value="P:cell division"/>
    <property type="evidence" value="ECO:0007669"/>
    <property type="project" value="UniProtKB-KW"/>
</dbReference>
<dbReference type="PANTHER" id="PTHR37820:SF1">
    <property type="entry name" value="CELL DIVISION PROTEIN FTSQ"/>
    <property type="match status" value="1"/>
</dbReference>
<dbReference type="AlphaFoldDB" id="S0FLG3"/>
<keyword evidence="10" id="KW-1185">Reference proteome</keyword>
<dbReference type="Gene3D" id="3.10.20.310">
    <property type="entry name" value="membrane protein fhac"/>
    <property type="match status" value="1"/>
</dbReference>
<dbReference type="PROSITE" id="PS51779">
    <property type="entry name" value="POTRA"/>
    <property type="match status" value="1"/>
</dbReference>
<keyword evidence="4" id="KW-0812">Transmembrane</keyword>
<sequence>MKKTPPASNVKKKKVSKKVRRRMRRIRRFFLFVLIAAGIIIFARSSFFIVDKIETAGNKKYSANELILSTGLVPGKNVFNMLGEKPKNLLTLSFSELEQEVLNSMPYVKSVSIRPALPKSIKIKVQERTPFAVLDNGGTNLLIDKDGYVLELLDSKSPKLKDYFKIIGISVDSYKLGQAIKFKGENPLIDLISFCDLIAKSDKDEKLKLYKKITSVDLSDVPYMSVQFDKRVTAKFGDLEYTDYQISVFRHLFVNNINETQKGTLDFTKGSNPYFVPGE</sequence>
<dbReference type="RefSeq" id="WP_004626874.1">
    <property type="nucleotide sequence ID" value="NZ_AORV01000042.1"/>
</dbReference>
<reference evidence="9 10" key="1">
    <citation type="journal article" date="2013" name="Genome Announc.">
        <title>Draft Genome Sequence of the Cellulolytic, Mesophilic, Anaerobic Bacterium Clostridium termitidis Strain CT1112 (DSM 5398).</title>
        <authorList>
            <person name="Lal S."/>
            <person name="Ramachandran U."/>
            <person name="Zhang X."/>
            <person name="Munir R."/>
            <person name="Sparling R."/>
            <person name="Levin D.B."/>
        </authorList>
    </citation>
    <scope>NUCLEOTIDE SEQUENCE [LARGE SCALE GENOMIC DNA]</scope>
    <source>
        <strain evidence="9 10">CT1112</strain>
    </source>
</reference>
<dbReference type="InterPro" id="IPR034746">
    <property type="entry name" value="POTRA"/>
</dbReference>
<protein>
    <submittedName>
        <fullName evidence="9">Cell division septal protein</fullName>
    </submittedName>
</protein>
<gene>
    <name evidence="9" type="ORF">CTER_3022</name>
</gene>
<accession>S0FLG3</accession>
<evidence type="ECO:0000259" key="8">
    <source>
        <dbReference type="PROSITE" id="PS51779"/>
    </source>
</evidence>
<dbReference type="STRING" id="1195236.CTER_3022"/>
<comment type="subcellular location">
    <subcellularLocation>
        <location evidence="1">Membrane</location>
    </subcellularLocation>
</comment>
<proteinExistence type="predicted"/>
<evidence type="ECO:0000256" key="1">
    <source>
        <dbReference type="ARBA" id="ARBA00004370"/>
    </source>
</evidence>
<dbReference type="eggNOG" id="COG1589">
    <property type="taxonomic scope" value="Bacteria"/>
</dbReference>
<dbReference type="GO" id="GO:0005886">
    <property type="term" value="C:plasma membrane"/>
    <property type="evidence" value="ECO:0007669"/>
    <property type="project" value="TreeGrafter"/>
</dbReference>
<evidence type="ECO:0000313" key="10">
    <source>
        <dbReference type="Proteomes" id="UP000014155"/>
    </source>
</evidence>
<dbReference type="PATRIC" id="fig|1195236.3.peg.3246"/>
<dbReference type="PANTHER" id="PTHR37820">
    <property type="entry name" value="CELL DIVISION PROTEIN DIVIB"/>
    <property type="match status" value="1"/>
</dbReference>
<keyword evidence="2" id="KW-1003">Cell membrane</keyword>
<keyword evidence="5" id="KW-1133">Transmembrane helix</keyword>
<organism evidence="9 10">
    <name type="scientific">Ruminiclostridium cellobioparum subsp. termitidis CT1112</name>
    <dbReference type="NCBI Taxonomy" id="1195236"/>
    <lineage>
        <taxon>Bacteria</taxon>
        <taxon>Bacillati</taxon>
        <taxon>Bacillota</taxon>
        <taxon>Clostridia</taxon>
        <taxon>Eubacteriales</taxon>
        <taxon>Oscillospiraceae</taxon>
        <taxon>Ruminiclostridium</taxon>
    </lineage>
</organism>
<evidence type="ECO:0000256" key="6">
    <source>
        <dbReference type="ARBA" id="ARBA00023136"/>
    </source>
</evidence>
<comment type="caution">
    <text evidence="9">The sequence shown here is derived from an EMBL/GenBank/DDBJ whole genome shotgun (WGS) entry which is preliminary data.</text>
</comment>
<evidence type="ECO:0000256" key="4">
    <source>
        <dbReference type="ARBA" id="ARBA00022692"/>
    </source>
</evidence>
<dbReference type="InterPro" id="IPR050487">
    <property type="entry name" value="FtsQ_DivIB"/>
</dbReference>
<name>S0FLG3_RUMCE</name>
<evidence type="ECO:0000256" key="5">
    <source>
        <dbReference type="ARBA" id="ARBA00022989"/>
    </source>
</evidence>
<keyword evidence="6" id="KW-0472">Membrane</keyword>